<dbReference type="Pfam" id="PF13458">
    <property type="entry name" value="Peripla_BP_6"/>
    <property type="match status" value="1"/>
</dbReference>
<dbReference type="InterPro" id="IPR028082">
    <property type="entry name" value="Peripla_BP_I"/>
</dbReference>
<feature type="non-terminal residue" evidence="3">
    <location>
        <position position="252"/>
    </location>
</feature>
<feature type="domain" description="Leucine-binding protein" evidence="2">
    <location>
        <begin position="2"/>
        <end position="238"/>
    </location>
</feature>
<dbReference type="Gene3D" id="3.40.50.2300">
    <property type="match status" value="2"/>
</dbReference>
<comment type="caution">
    <text evidence="3">The sequence shown here is derived from an EMBL/GenBank/DDBJ whole genome shotgun (WGS) entry which is preliminary data.</text>
</comment>
<evidence type="ECO:0000313" key="3">
    <source>
        <dbReference type="EMBL" id="GAG33228.1"/>
    </source>
</evidence>
<dbReference type="EMBL" id="BARS01041529">
    <property type="protein sequence ID" value="GAG33228.1"/>
    <property type="molecule type" value="Genomic_DNA"/>
</dbReference>
<dbReference type="SUPFAM" id="SSF53822">
    <property type="entry name" value="Periplasmic binding protein-like I"/>
    <property type="match status" value="1"/>
</dbReference>
<protein>
    <recommendedName>
        <fullName evidence="2">Leucine-binding protein domain-containing protein</fullName>
    </recommendedName>
</protein>
<sequence>AVWEYLNENEVPDILCSAGAHIYSADPQGHPWTVQMIPGYRMEGTFFGQYISENLPGKKVGVLYPNLMMGTDLLQGIKDGLDPDKNEIVSEQSYEHMAVSISSQVNNMKNAGVEVVATNATPGFSAQAIRQADRLGWYPQWMLSYINADEMMFQFVSPELLDGAITFQALKLATSTDDPAVAEHYRIMKEYDGPQPTNFTIYSQALAELAVEVLSRSCDNLTREGLMDALESIKDYHGDLLIDGVNISFSDT</sequence>
<dbReference type="InterPro" id="IPR028081">
    <property type="entry name" value="Leu-bd"/>
</dbReference>
<feature type="non-terminal residue" evidence="3">
    <location>
        <position position="1"/>
    </location>
</feature>
<name>X0X971_9ZZZZ</name>
<dbReference type="PANTHER" id="PTHR47235">
    <property type="entry name" value="BLR6548 PROTEIN"/>
    <property type="match status" value="1"/>
</dbReference>
<reference evidence="3" key="1">
    <citation type="journal article" date="2014" name="Front. Microbiol.">
        <title>High frequency of phylogenetically diverse reductive dehalogenase-homologous genes in deep subseafloor sedimentary metagenomes.</title>
        <authorList>
            <person name="Kawai M."/>
            <person name="Futagami T."/>
            <person name="Toyoda A."/>
            <person name="Takaki Y."/>
            <person name="Nishi S."/>
            <person name="Hori S."/>
            <person name="Arai W."/>
            <person name="Tsubouchi T."/>
            <person name="Morono Y."/>
            <person name="Uchiyama I."/>
            <person name="Ito T."/>
            <person name="Fujiyama A."/>
            <person name="Inagaki F."/>
            <person name="Takami H."/>
        </authorList>
    </citation>
    <scope>NUCLEOTIDE SEQUENCE</scope>
    <source>
        <strain evidence="3">Expedition CK06-06</strain>
    </source>
</reference>
<dbReference type="PANTHER" id="PTHR47235:SF1">
    <property type="entry name" value="BLR6548 PROTEIN"/>
    <property type="match status" value="1"/>
</dbReference>
<accession>X0X971</accession>
<keyword evidence="1" id="KW-0732">Signal</keyword>
<proteinExistence type="predicted"/>
<evidence type="ECO:0000259" key="2">
    <source>
        <dbReference type="Pfam" id="PF13458"/>
    </source>
</evidence>
<gene>
    <name evidence="3" type="ORF">S01H1_63149</name>
</gene>
<dbReference type="CDD" id="cd06343">
    <property type="entry name" value="PBP1_ABC_ligand_binding-like"/>
    <property type="match status" value="1"/>
</dbReference>
<evidence type="ECO:0000256" key="1">
    <source>
        <dbReference type="ARBA" id="ARBA00022729"/>
    </source>
</evidence>
<organism evidence="3">
    <name type="scientific">marine sediment metagenome</name>
    <dbReference type="NCBI Taxonomy" id="412755"/>
    <lineage>
        <taxon>unclassified sequences</taxon>
        <taxon>metagenomes</taxon>
        <taxon>ecological metagenomes</taxon>
    </lineage>
</organism>
<dbReference type="AlphaFoldDB" id="X0X971"/>